<dbReference type="Pfam" id="PF26580">
    <property type="entry name" value="Mtb12_C"/>
    <property type="match status" value="1"/>
</dbReference>
<feature type="region of interest" description="Disordered" evidence="3">
    <location>
        <begin position="94"/>
        <end position="224"/>
    </location>
</feature>
<evidence type="ECO:0000256" key="2">
    <source>
        <dbReference type="ARBA" id="ARBA00093774"/>
    </source>
</evidence>
<feature type="compositionally biased region" description="Low complexity" evidence="3">
    <location>
        <begin position="153"/>
        <end position="178"/>
    </location>
</feature>
<dbReference type="RefSeq" id="WP_301731865.1">
    <property type="nucleotide sequence ID" value="NZ_CP137757.1"/>
</dbReference>
<evidence type="ECO:0000256" key="1">
    <source>
        <dbReference type="ARBA" id="ARBA00022729"/>
    </source>
</evidence>
<feature type="region of interest" description="Disordered" evidence="3">
    <location>
        <begin position="1"/>
        <end position="52"/>
    </location>
</feature>
<evidence type="ECO:0000313" key="6">
    <source>
        <dbReference type="EMBL" id="WPF24419.1"/>
    </source>
</evidence>
<dbReference type="AlphaFoldDB" id="A0AAU0PVV1"/>
<accession>A0AAU0PVV1</accession>
<feature type="compositionally biased region" description="Acidic residues" evidence="3">
    <location>
        <begin position="184"/>
        <end position="197"/>
    </location>
</feature>
<evidence type="ECO:0000256" key="4">
    <source>
        <dbReference type="SAM" id="Phobius"/>
    </source>
</evidence>
<proteinExistence type="inferred from homology"/>
<gene>
    <name evidence="6" type="ORF">Q0N40_07680</name>
</gene>
<comment type="similarity">
    <text evidence="2">Belongs to the MTB12 family.</text>
</comment>
<sequence length="338" mass="34904">MSSKPLGPDQSSPSEFDPPQSGSDSQSDYSGQSDNPPTDNFSLEESAQQSGANRRVNWPTVMMAGGVAAIVAAVILAIGVVGLSRHGDDDSAAYVAEETTDAQGHKVIKKSPVPSSAKKSKDASGKNSHDKNKNDKGSTGGALGAPTEGKKASSSGGNSDSSSGSGENGNDSGSDSDSPQNGQDESDAGDNDADDSSVSDSDSGNRRWTPSSPLPANYTVTDPNPSLDELNGIVYFLTATDASDEAKKANIEAPDAVVVPKTVSRIGLFRAPRGGSRLTGPMERNGDTITVRLHSFSAGIPDISMPINFVYKDGNWRLASSSMCQGVKTVGLPIYCNA</sequence>
<organism evidence="6 7">
    <name type="scientific">Corynebacterium pseudokroppenstedtii</name>
    <dbReference type="NCBI Taxonomy" id="2804917"/>
    <lineage>
        <taxon>Bacteria</taxon>
        <taxon>Bacillati</taxon>
        <taxon>Actinomycetota</taxon>
        <taxon>Actinomycetes</taxon>
        <taxon>Mycobacteriales</taxon>
        <taxon>Corynebacteriaceae</taxon>
        <taxon>Corynebacterium</taxon>
    </lineage>
</organism>
<feature type="compositionally biased region" description="Low complexity" evidence="3">
    <location>
        <begin position="20"/>
        <end position="34"/>
    </location>
</feature>
<name>A0AAU0PVV1_9CORY</name>
<dbReference type="KEGG" id="cpsk:Q0N40_07680"/>
<keyword evidence="1" id="KW-0732">Signal</keyword>
<dbReference type="EMBL" id="CP137757">
    <property type="protein sequence ID" value="WPF24419.1"/>
    <property type="molecule type" value="Genomic_DNA"/>
</dbReference>
<keyword evidence="7" id="KW-1185">Reference proteome</keyword>
<keyword evidence="4" id="KW-0812">Transmembrane</keyword>
<feature type="transmembrane region" description="Helical" evidence="4">
    <location>
        <begin position="61"/>
        <end position="83"/>
    </location>
</feature>
<feature type="domain" description="Low molecular weight antigen MTB12-like C-terminal" evidence="5">
    <location>
        <begin position="223"/>
        <end position="333"/>
    </location>
</feature>
<evidence type="ECO:0000259" key="5">
    <source>
        <dbReference type="Pfam" id="PF26580"/>
    </source>
</evidence>
<feature type="compositionally biased region" description="Polar residues" evidence="3">
    <location>
        <begin position="1"/>
        <end position="14"/>
    </location>
</feature>
<feature type="compositionally biased region" description="Basic and acidic residues" evidence="3">
    <location>
        <begin position="119"/>
        <end position="136"/>
    </location>
</feature>
<feature type="compositionally biased region" description="Polar residues" evidence="3">
    <location>
        <begin position="35"/>
        <end position="52"/>
    </location>
</feature>
<evidence type="ECO:0000313" key="7">
    <source>
        <dbReference type="Proteomes" id="UP001174314"/>
    </source>
</evidence>
<evidence type="ECO:0000256" key="3">
    <source>
        <dbReference type="SAM" id="MobiDB-lite"/>
    </source>
</evidence>
<protein>
    <recommendedName>
        <fullName evidence="5">Low molecular weight antigen MTB12-like C-terminal domain-containing protein</fullName>
    </recommendedName>
</protein>
<keyword evidence="4" id="KW-0472">Membrane</keyword>
<keyword evidence="4" id="KW-1133">Transmembrane helix</keyword>
<dbReference type="Proteomes" id="UP001174314">
    <property type="component" value="Chromosome"/>
</dbReference>
<reference evidence="6 7" key="1">
    <citation type="submission" date="2023-10" db="EMBL/GenBank/DDBJ databases">
        <title>complete genome sequence of Corynebacterium pseudokroppenstedtii P15-C1.</title>
        <authorList>
            <person name="Bruggemann H."/>
            <person name="Poehlein A."/>
        </authorList>
    </citation>
    <scope>NUCLEOTIDE SEQUENCE [LARGE SCALE GENOMIC DNA]</scope>
    <source>
        <strain evidence="6 7">P15_C1</strain>
    </source>
</reference>
<dbReference type="InterPro" id="IPR058644">
    <property type="entry name" value="Mtb12-like_C"/>
</dbReference>